<dbReference type="InterPro" id="IPR009014">
    <property type="entry name" value="Transketo_C/PFOR_II"/>
</dbReference>
<evidence type="ECO:0000256" key="2">
    <source>
        <dbReference type="ARBA" id="ARBA00007131"/>
    </source>
</evidence>
<dbReference type="RefSeq" id="WP_063975172.1">
    <property type="nucleotide sequence ID" value="NZ_LQWZ01000033.1"/>
</dbReference>
<proteinExistence type="inferred from homology"/>
<dbReference type="PANTHER" id="PTHR43825:SF1">
    <property type="entry name" value="TRANSKETOLASE-LIKE PYRIMIDINE-BINDING DOMAIN-CONTAINING PROTEIN"/>
    <property type="match status" value="1"/>
</dbReference>
<comment type="caution">
    <text evidence="5">The sequence shown here is derived from an EMBL/GenBank/DDBJ whole genome shotgun (WGS) entry which is preliminary data.</text>
</comment>
<dbReference type="Proteomes" id="UP000077271">
    <property type="component" value="Unassembled WGS sequence"/>
</dbReference>
<dbReference type="Pfam" id="PF02779">
    <property type="entry name" value="Transket_pyr"/>
    <property type="match status" value="1"/>
</dbReference>
<evidence type="ECO:0000259" key="4">
    <source>
        <dbReference type="SMART" id="SM00861"/>
    </source>
</evidence>
<dbReference type="EMBL" id="LQWZ01000033">
    <property type="protein sequence ID" value="OAH54529.1"/>
    <property type="molecule type" value="Genomic_DNA"/>
</dbReference>
<feature type="domain" description="Transketolase-like pyrimidine-binding" evidence="4">
    <location>
        <begin position="11"/>
        <end position="176"/>
    </location>
</feature>
<dbReference type="SMART" id="SM00861">
    <property type="entry name" value="Transket_pyr"/>
    <property type="match status" value="1"/>
</dbReference>
<name>A0A177KMD9_9BACI</name>
<dbReference type="FunFam" id="3.40.50.970:FF:000129">
    <property type="entry name" value="Transketolase"/>
    <property type="match status" value="1"/>
</dbReference>
<organism evidence="5 6">
    <name type="scientific">Domibacillus aminovorans</name>
    <dbReference type="NCBI Taxonomy" id="29332"/>
    <lineage>
        <taxon>Bacteria</taxon>
        <taxon>Bacillati</taxon>
        <taxon>Bacillota</taxon>
        <taxon>Bacilli</taxon>
        <taxon>Bacillales</taxon>
        <taxon>Bacillaceae</taxon>
        <taxon>Domibacillus</taxon>
    </lineage>
</organism>
<dbReference type="PANTHER" id="PTHR43825">
    <property type="entry name" value="PYRUVATE DEHYDROGENASE E1 COMPONENT"/>
    <property type="match status" value="1"/>
</dbReference>
<comment type="cofactor">
    <cofactor evidence="1">
        <name>thiamine diphosphate</name>
        <dbReference type="ChEBI" id="CHEBI:58937"/>
    </cofactor>
</comment>
<dbReference type="AlphaFoldDB" id="A0A177KMD9"/>
<dbReference type="SUPFAM" id="SSF52518">
    <property type="entry name" value="Thiamin diphosphate-binding fold (THDP-binding)"/>
    <property type="match status" value="1"/>
</dbReference>
<sequence>MSQLLQVGEKASMRDVFGEALLNITKKDTKAVVLDGDLANSTKTDTVAKGNAAQFLQMGIAEQNMMGVAAGLASVGLQPWVCTFASFITKRALDQITVSVAQPKLNVKMIGAYSGLLTGCTGKTHQGVEDVAIMRSIPNMVVLAPADGVELIQMMEFAHQYDGPVYIRLARDEQQQIFDAETHRFELGKGLFVKEGGDLTIITTGTQTERSVEAARLLEEEGINASVLHMPSIKPLDQEAIVRAARETGAIVVAEEHNIIGGLGSAVAEILGEQYPTPMIRIGVQDRNTESGKNEELLKKYNITPADMVVKAKEVLSRKK</sequence>
<accession>A0A177KMD9</accession>
<dbReference type="InterPro" id="IPR051157">
    <property type="entry name" value="PDH/Transketolase"/>
</dbReference>
<dbReference type="InterPro" id="IPR033248">
    <property type="entry name" value="Transketolase_C"/>
</dbReference>
<keyword evidence="3" id="KW-0786">Thiamine pyrophosphate</keyword>
<dbReference type="SUPFAM" id="SSF52922">
    <property type="entry name" value="TK C-terminal domain-like"/>
    <property type="match status" value="1"/>
</dbReference>
<dbReference type="Gene3D" id="3.40.50.970">
    <property type="match status" value="1"/>
</dbReference>
<protein>
    <submittedName>
        <fullName evidence="5">Transketolase</fullName>
    </submittedName>
</protein>
<gene>
    <name evidence="5" type="ORF">AWH48_08010</name>
</gene>
<evidence type="ECO:0000313" key="6">
    <source>
        <dbReference type="Proteomes" id="UP000077271"/>
    </source>
</evidence>
<dbReference type="InterPro" id="IPR005475">
    <property type="entry name" value="Transketolase-like_Pyr-bd"/>
</dbReference>
<reference evidence="5 6" key="1">
    <citation type="submission" date="2016-01" db="EMBL/GenBank/DDBJ databases">
        <title>Investigation of taxonomic status of Bacillus aminovorans.</title>
        <authorList>
            <person name="Verma A."/>
            <person name="Pal Y."/>
            <person name="Krishnamurthi S."/>
        </authorList>
    </citation>
    <scope>NUCLEOTIDE SEQUENCE [LARGE SCALE GENOMIC DNA]</scope>
    <source>
        <strain evidence="5 6">DSM 4337</strain>
    </source>
</reference>
<evidence type="ECO:0000313" key="5">
    <source>
        <dbReference type="EMBL" id="OAH54529.1"/>
    </source>
</evidence>
<evidence type="ECO:0000256" key="1">
    <source>
        <dbReference type="ARBA" id="ARBA00001964"/>
    </source>
</evidence>
<evidence type="ECO:0000256" key="3">
    <source>
        <dbReference type="ARBA" id="ARBA00023052"/>
    </source>
</evidence>
<comment type="similarity">
    <text evidence="2">Belongs to the transketolase family.</text>
</comment>
<dbReference type="InterPro" id="IPR029061">
    <property type="entry name" value="THDP-binding"/>
</dbReference>
<dbReference type="CDD" id="cd07033">
    <property type="entry name" value="TPP_PYR_DXS_TK_like"/>
    <property type="match status" value="1"/>
</dbReference>
<dbReference type="Pfam" id="PF02780">
    <property type="entry name" value="Transketolase_C"/>
    <property type="match status" value="1"/>
</dbReference>
<dbReference type="OrthoDB" id="9803371at2"/>
<dbReference type="Gene3D" id="3.40.50.920">
    <property type="match status" value="1"/>
</dbReference>